<dbReference type="EMBL" id="JBHRZT010000018">
    <property type="protein sequence ID" value="MFC3882492.1"/>
    <property type="molecule type" value="Genomic_DNA"/>
</dbReference>
<evidence type="ECO:0000313" key="2">
    <source>
        <dbReference type="Proteomes" id="UP001595752"/>
    </source>
</evidence>
<reference evidence="2" key="1">
    <citation type="journal article" date="2019" name="Int. J. Syst. Evol. Microbiol.">
        <title>The Global Catalogue of Microorganisms (GCM) 10K type strain sequencing project: providing services to taxonomists for standard genome sequencing and annotation.</title>
        <authorList>
            <consortium name="The Broad Institute Genomics Platform"/>
            <consortium name="The Broad Institute Genome Sequencing Center for Infectious Disease"/>
            <person name="Wu L."/>
            <person name="Ma J."/>
        </authorList>
    </citation>
    <scope>NUCLEOTIDE SEQUENCE [LARGE SCALE GENOMIC DNA]</scope>
    <source>
        <strain evidence="2">CCUG 61889</strain>
    </source>
</reference>
<accession>A0ABV8AZW2</accession>
<name>A0ABV8AZW2_9BACI</name>
<evidence type="ECO:0000313" key="1">
    <source>
        <dbReference type="EMBL" id="MFC3882492.1"/>
    </source>
</evidence>
<keyword evidence="2" id="KW-1185">Reference proteome</keyword>
<gene>
    <name evidence="1" type="ORF">ACFOU2_02950</name>
</gene>
<organism evidence="1 2">
    <name type="scientific">Bacillus songklensis</name>
    <dbReference type="NCBI Taxonomy" id="1069116"/>
    <lineage>
        <taxon>Bacteria</taxon>
        <taxon>Bacillati</taxon>
        <taxon>Bacillota</taxon>
        <taxon>Bacilli</taxon>
        <taxon>Bacillales</taxon>
        <taxon>Bacillaceae</taxon>
        <taxon>Bacillus</taxon>
    </lineage>
</organism>
<dbReference type="RefSeq" id="WP_377912025.1">
    <property type="nucleotide sequence ID" value="NZ_JBHRZT010000018.1"/>
</dbReference>
<dbReference type="Proteomes" id="UP001595752">
    <property type="component" value="Unassembled WGS sequence"/>
</dbReference>
<dbReference type="Pfam" id="PF19991">
    <property type="entry name" value="HMA_2"/>
    <property type="match status" value="1"/>
</dbReference>
<protein>
    <submittedName>
        <fullName evidence="1">HMA2 domain-containing protein</fullName>
    </submittedName>
</protein>
<comment type="caution">
    <text evidence="1">The sequence shown here is derived from an EMBL/GenBank/DDBJ whole genome shotgun (WGS) entry which is preliminary data.</text>
</comment>
<proteinExistence type="predicted"/>
<sequence length="194" mass="22196">MAPSYTILHDIPGRIRLQVPMLRNHSSFKEFEMFFSAIKGIRDVKIEPVIQTMVIVYNEREVTKRKICQYISLFFRHESLDPLDPIIVNVTPGIRKAIFRSLVTGFLLLIAVVKKRYTNQIDVFDYLIVISTAHTVLTHGGTNRYRHPDIITGIVSLFSLGASNLLHVCMVTWAVNVLEILHDIKRANKSPILL</sequence>